<feature type="region of interest" description="Disordered" evidence="7">
    <location>
        <begin position="399"/>
        <end position="449"/>
    </location>
</feature>
<feature type="region of interest" description="Disordered" evidence="7">
    <location>
        <begin position="192"/>
        <end position="245"/>
    </location>
</feature>
<dbReference type="PANTHER" id="PTHR12372">
    <property type="entry name" value="PECANEX"/>
    <property type="match status" value="1"/>
</dbReference>
<feature type="transmembrane region" description="Helical" evidence="6">
    <location>
        <begin position="644"/>
        <end position="665"/>
    </location>
</feature>
<dbReference type="InterPro" id="IPR039797">
    <property type="entry name" value="Pecanex"/>
</dbReference>
<feature type="compositionally biased region" description="Low complexity" evidence="7">
    <location>
        <begin position="1881"/>
        <end position="1890"/>
    </location>
</feature>
<organism evidence="9 10">
    <name type="scientific">Oikopleura dioica</name>
    <name type="common">Tunicate</name>
    <dbReference type="NCBI Taxonomy" id="34765"/>
    <lineage>
        <taxon>Eukaryota</taxon>
        <taxon>Metazoa</taxon>
        <taxon>Chordata</taxon>
        <taxon>Tunicata</taxon>
        <taxon>Appendicularia</taxon>
        <taxon>Copelata</taxon>
        <taxon>Oikopleuridae</taxon>
        <taxon>Oikopleura</taxon>
    </lineage>
</organism>
<feature type="region of interest" description="Disordered" evidence="7">
    <location>
        <begin position="282"/>
        <end position="308"/>
    </location>
</feature>
<feature type="transmembrane region" description="Helical" evidence="6">
    <location>
        <begin position="59"/>
        <end position="80"/>
    </location>
</feature>
<feature type="region of interest" description="Disordered" evidence="7">
    <location>
        <begin position="1873"/>
        <end position="1897"/>
    </location>
</feature>
<feature type="region of interest" description="Disordered" evidence="7">
    <location>
        <begin position="476"/>
        <end position="546"/>
    </location>
</feature>
<feature type="transmembrane region" description="Helical" evidence="6">
    <location>
        <begin position="1035"/>
        <end position="1054"/>
    </location>
</feature>
<proteinExistence type="inferred from homology"/>
<sequence>MTEIRNRLPSALVCSLTGGWSPGESQSPKVNKVIHTYLWFHFAVVPIVFSALLGRTESIWIITGVSFSSVFIFKYLCYLFSRVLNESTPQTLETSSVPPVWVAIHDKFIGSKKSKSRSTALSKRLYSPSRPTGNSGRSGTTRSQNSGSFDNITYASWNLANEPTGSAATTVDGTLITQTAGLCLIRENPEVEGVADRQFERKPKISRPGSVDYGINKETPTKRRSKRSKMESQSEPEDHENARANTEIEPLLLNPEQGEPSTSTSKPVDGVPIEANTKIIHRQRPSRKSIRRHVPKAQQNPQNTQVVTSASCTIRKEASGSDPERLSVSDAKLQAGEMLPNLSNSRPYNGRRGRLNTLKSVLSESSVVDVTNYDNEKIDSPKSAEDISEEVCNILRAKRKDQEQNQSEAGSSTQEGLSTIQRIDNGSPFPEKADSLSSSTGTNKRPDSPIIPMELATTIANQVAMSSRNQIVGSQMTLDGLDQRSNRSSSLRSRRTFGTGPASRSDTPTPFQVQGLFNFGRNSQRSASGAPPPNLDLPEGFTESPSNQMATSEIMQMLNRAERAQLTYSALDRLPMTTGSVTQRVLRRRERKIKYDQKKYFVRKFARKKWTYYKFNLFGIPALPVKIFYTKQDLSNLLDISTSFSNVLVSAITCGLISLLASYLLTLQRPIAIARYPEQSFIFSKWILYLVAATCQYSTIKSPIPDVMSPGHGYAFSVAFARPIYFILSSLLTIMLVLVSHSLKLEGGTTLYGCFFVDIKFLAICIEISKLMTYLMPVLFMLGFYARLITFLNWTMESVEITFFGGTGSSSLKDSITVLLRSVGCVVPVVVLNFFSMKNKGELDNRIFSISSALCLTLAYVISRASNGNPHYDLLALKRIFGLKKNEDKISSLDKKIVTSAHHRLESSILNGCIIFIIACLLGIANVFDELKSMKKVVLGPLEISVFNLVILAILSVTGFLCDYLLPRLRSQNPWIIFKHPVLRTPEYKKFEVNSAAAVMWFDKFQFFITILIKNLLLPIAFMNEFWSAADSPYFVNWSIFGKSIFLAIISFSISRRFFRDCEYQWLILMCSYLLVFDLQKYDIKEPILVTWFLGNIVASKVLGLYRRLCFIYVHIMPCASTWGSAFHAISQPICMPHSGWMYLQAVISTITSAPIKPLGGASVFLTSYVRPLRFWEKTFQTKTAGDERLQSQLETHRRRNENAQRNSIFYENLAISLRNQLAGDIALGRFGNVKEGDVFILASKSTATSLNGLLQIVELGNGVVSFQLRGLEFKGTYCQQREVEAITEDEPPATQNHLCFARSMCCLRSQKWVYGLSAFFKNLLMTWRVVQKNYVMPGYSICDSSTDFLGMYDYRKLVKTSFTRCIIYFAAKYERLDELLDPKNELIKTLNRENYDSDFEVVTSVAFSHNTDVDYDLAQAGVSKVQFLLHYSHWANHCFSMTHPEETECPTNFLTLVFALSIVGRKAISNASQAGNTADATIFLNGLYQMFQGNIMPDFSDEWVFTDDMALLNEIVAPALRLAIKLQSDELRKLTVGEASSELTFSKLWKEIETARKTVICHENDPKWREAVLNNEPELFSFRHIVTEDESSDYRLMMLVRRQLSFKIIKINSESVRGNWAAQQEELVFVRNQNPERGSIQNARAILRNIINSSCDQPIGYPSYVSPILTSYTSTHDAVKELAGDEVSFTGIYEGTLRFIGDCLLSCISCNSGIGLPENVPLSSVIRTSTTEQNQAAQTWVGTIPSTPGENVAQNNLDGSVSSLDTLSSLSDHDLHRTAIINDSNQVLSNLDGFRRGGPQFVHWEKTEWRNCGGARSWGDWRPKNGMKGVIVWGWYPCHRLPAKRSHIHTAILLLKIEENSKTHYVPIQKPGIMYDSDDSSAVSSNADSGESEDEN</sequence>
<protein>
    <recommendedName>
        <fullName evidence="6">Pecanex-like protein</fullName>
    </recommendedName>
</protein>
<evidence type="ECO:0000256" key="6">
    <source>
        <dbReference type="RuleBase" id="RU367089"/>
    </source>
</evidence>
<dbReference type="Proteomes" id="UP001158576">
    <property type="component" value="Chromosome PAR"/>
</dbReference>
<accession>A0ABN7S2M7</accession>
<evidence type="ECO:0000256" key="3">
    <source>
        <dbReference type="ARBA" id="ARBA00022692"/>
    </source>
</evidence>
<evidence type="ECO:0000256" key="1">
    <source>
        <dbReference type="ARBA" id="ARBA00004141"/>
    </source>
</evidence>
<feature type="transmembrane region" description="Helical" evidence="6">
    <location>
        <begin position="36"/>
        <end position="53"/>
    </location>
</feature>
<feature type="transmembrane region" description="Helical" evidence="6">
    <location>
        <begin position="909"/>
        <end position="928"/>
    </location>
</feature>
<evidence type="ECO:0000259" key="8">
    <source>
        <dbReference type="Pfam" id="PF05041"/>
    </source>
</evidence>
<comment type="similarity">
    <text evidence="2 6">Belongs to the pecanex family.</text>
</comment>
<feature type="compositionally biased region" description="Polar residues" evidence="7">
    <location>
        <begin position="297"/>
        <end position="308"/>
    </location>
</feature>
<evidence type="ECO:0000256" key="7">
    <source>
        <dbReference type="SAM" id="MobiDB-lite"/>
    </source>
</evidence>
<dbReference type="EMBL" id="OU015568">
    <property type="protein sequence ID" value="CAG5089304.1"/>
    <property type="molecule type" value="Genomic_DNA"/>
</dbReference>
<dbReference type="InterPro" id="IPR007735">
    <property type="entry name" value="Pecanex_C"/>
</dbReference>
<evidence type="ECO:0000313" key="10">
    <source>
        <dbReference type="Proteomes" id="UP001158576"/>
    </source>
</evidence>
<reference evidence="9 10" key="1">
    <citation type="submission" date="2021-04" db="EMBL/GenBank/DDBJ databases">
        <authorList>
            <person name="Bliznina A."/>
        </authorList>
    </citation>
    <scope>NUCLEOTIDE SEQUENCE [LARGE SCALE GENOMIC DNA]</scope>
</reference>
<keyword evidence="3 6" id="KW-0812">Transmembrane</keyword>
<feature type="transmembrane region" description="Helical" evidence="6">
    <location>
        <begin position="1005"/>
        <end position="1023"/>
    </location>
</feature>
<evidence type="ECO:0000313" key="9">
    <source>
        <dbReference type="EMBL" id="CAG5089304.1"/>
    </source>
</evidence>
<feature type="transmembrane region" description="Helical" evidence="6">
    <location>
        <begin position="944"/>
        <end position="966"/>
    </location>
</feature>
<feature type="compositionally biased region" description="Basic and acidic residues" evidence="7">
    <location>
        <begin position="194"/>
        <end position="203"/>
    </location>
</feature>
<feature type="transmembrane region" description="Helical" evidence="6">
    <location>
        <begin position="686"/>
        <end position="704"/>
    </location>
</feature>
<feature type="region of interest" description="Disordered" evidence="7">
    <location>
        <begin position="115"/>
        <end position="147"/>
    </location>
</feature>
<evidence type="ECO:0000256" key="5">
    <source>
        <dbReference type="ARBA" id="ARBA00023136"/>
    </source>
</evidence>
<feature type="compositionally biased region" description="Polar residues" evidence="7">
    <location>
        <begin position="129"/>
        <end position="147"/>
    </location>
</feature>
<feature type="transmembrane region" description="Helical" evidence="6">
    <location>
        <begin position="611"/>
        <end position="629"/>
    </location>
</feature>
<feature type="transmembrane region" description="Helical" evidence="6">
    <location>
        <begin position="724"/>
        <end position="743"/>
    </location>
</feature>
<comment type="subcellular location">
    <subcellularLocation>
        <location evidence="1 6">Membrane</location>
        <topology evidence="1 6">Multi-pass membrane protein</topology>
    </subcellularLocation>
</comment>
<name>A0ABN7S2M7_OIKDI</name>
<feature type="compositionally biased region" description="Basic residues" evidence="7">
    <location>
        <begin position="282"/>
        <end position="295"/>
    </location>
</feature>
<keyword evidence="4 6" id="KW-1133">Transmembrane helix</keyword>
<keyword evidence="10" id="KW-1185">Reference proteome</keyword>
<dbReference type="Pfam" id="PF05041">
    <property type="entry name" value="Pecanex_C"/>
    <property type="match status" value="1"/>
</dbReference>
<feature type="compositionally biased region" description="Polar residues" evidence="7">
    <location>
        <begin position="404"/>
        <end position="424"/>
    </location>
</feature>
<feature type="transmembrane region" description="Helical" evidence="6">
    <location>
        <begin position="816"/>
        <end position="835"/>
    </location>
</feature>
<keyword evidence="5 6" id="KW-0472">Membrane</keyword>
<evidence type="ECO:0000256" key="4">
    <source>
        <dbReference type="ARBA" id="ARBA00022989"/>
    </source>
</evidence>
<feature type="compositionally biased region" description="Polar residues" evidence="7">
    <location>
        <begin position="502"/>
        <end position="512"/>
    </location>
</feature>
<evidence type="ECO:0000256" key="2">
    <source>
        <dbReference type="ARBA" id="ARBA00010170"/>
    </source>
</evidence>
<feature type="domain" description="Pecanex C-terminal" evidence="8">
    <location>
        <begin position="1452"/>
        <end position="1678"/>
    </location>
</feature>
<gene>
    <name evidence="9" type="ORF">OKIOD_LOCUS3724</name>
</gene>
<dbReference type="PANTHER" id="PTHR12372:SF7">
    <property type="entry name" value="PROTEIN PECANEX"/>
    <property type="match status" value="1"/>
</dbReference>